<sequence>MVLRPPFVLLDDARADGRGARLYANPVEIVVAHRLEDVAPALDRLRSAAAEGLDAAGWLAYEAGAALEPAAPARAMEGPLLWLGLFRGHHRLRAEEVPALLPDSAGAWAGRPRPLLDRAAYDAALARVLSYIEAGDIYQANLTFRAEAPVAGHPAALYALLRARAAAGHGALVATGEQWLLSLSPELFFTLQDGILTARPMKGTAPRDPDLAIDAALARELAEDPKQRAENLMIVDLMRNDLGRVAQPGSVAVPQLFQVETYPTVHQMTSTVTARLAQGLGAVDALAALFPCGSVTGAPKIRAMQVIAEVEPSARGVYTGSIGRIDADGGAEFNVAIRTLAVDAAGRARLGLGSGIVADSRADSEWAECRAKGAFVTMGEPGFDLIETMRFDPEDGILLLERHLERIRDSAATFGFPFDRHVVRNELQAATFRLRDAAKVRLLLGPSGAVAIGISPPPAPPAEPVKVRIVPHSVPRDDFRLAHKTTRRKLYDEPRRAAGTWEVVFTDAEGYLTEGSFTAIFVERDGVLVTPPLSRGLLPGVLRAELLASGRAVEGDLRPEDLAGGFLLGNALRGLVAAVTVAEGAEADL</sequence>
<dbReference type="EMBL" id="JAATJB010000001">
    <property type="protein sequence ID" value="NJB96226.1"/>
    <property type="molecule type" value="Genomic_DNA"/>
</dbReference>
<dbReference type="SUPFAM" id="SSF56322">
    <property type="entry name" value="ADC synthase"/>
    <property type="match status" value="1"/>
</dbReference>
<dbReference type="InterPro" id="IPR015890">
    <property type="entry name" value="Chorismate_C"/>
</dbReference>
<dbReference type="InterPro" id="IPR036038">
    <property type="entry name" value="Aminotransferase-like"/>
</dbReference>
<dbReference type="InterPro" id="IPR043131">
    <property type="entry name" value="BCAT-like_N"/>
</dbReference>
<dbReference type="SUPFAM" id="SSF56752">
    <property type="entry name" value="D-aminoacid aminotransferase-like PLP-dependent enzymes"/>
    <property type="match status" value="1"/>
</dbReference>
<evidence type="ECO:0000313" key="3">
    <source>
        <dbReference type="EMBL" id="NJB96226.1"/>
    </source>
</evidence>
<dbReference type="Gene3D" id="3.20.10.10">
    <property type="entry name" value="D-amino Acid Aminotransferase, subunit A, domain 2"/>
    <property type="match status" value="1"/>
</dbReference>
<dbReference type="GO" id="GO:0046820">
    <property type="term" value="F:4-amino-4-deoxychorismate synthase activity"/>
    <property type="evidence" value="ECO:0007669"/>
    <property type="project" value="TreeGrafter"/>
</dbReference>
<evidence type="ECO:0000256" key="1">
    <source>
        <dbReference type="ARBA" id="ARBA00014472"/>
    </source>
</evidence>
<dbReference type="PRINTS" id="PR00095">
    <property type="entry name" value="ANTSNTHASEI"/>
</dbReference>
<dbReference type="NCBIfam" id="TIGR00553">
    <property type="entry name" value="pabB"/>
    <property type="match status" value="1"/>
</dbReference>
<keyword evidence="3" id="KW-0808">Transferase</keyword>
<evidence type="ECO:0000259" key="2">
    <source>
        <dbReference type="Pfam" id="PF00425"/>
    </source>
</evidence>
<feature type="domain" description="Chorismate-utilising enzyme C-terminal" evidence="2">
    <location>
        <begin position="118"/>
        <end position="372"/>
    </location>
</feature>
<dbReference type="InterPro" id="IPR043132">
    <property type="entry name" value="BCAT-like_C"/>
</dbReference>
<evidence type="ECO:0000313" key="4">
    <source>
        <dbReference type="Proteomes" id="UP000531251"/>
    </source>
</evidence>
<reference evidence="3 4" key="1">
    <citation type="submission" date="2020-03" db="EMBL/GenBank/DDBJ databases">
        <title>Genomic Encyclopedia of Type Strains, Phase IV (KMG-IV): sequencing the most valuable type-strain genomes for metagenomic binning, comparative biology and taxonomic classification.</title>
        <authorList>
            <person name="Goeker M."/>
        </authorList>
    </citation>
    <scope>NUCLEOTIDE SEQUENCE [LARGE SCALE GENOMIC DNA]</scope>
    <source>
        <strain evidence="3 4">DSM 7225</strain>
    </source>
</reference>
<dbReference type="Pfam" id="PF00425">
    <property type="entry name" value="Chorismate_bind"/>
    <property type="match status" value="1"/>
</dbReference>
<dbReference type="AlphaFoldDB" id="A0A7X6BBT8"/>
<accession>A0A7X6BBT8</accession>
<proteinExistence type="predicted"/>
<dbReference type="GO" id="GO:0000162">
    <property type="term" value="P:L-tryptophan biosynthetic process"/>
    <property type="evidence" value="ECO:0007669"/>
    <property type="project" value="TreeGrafter"/>
</dbReference>
<dbReference type="Proteomes" id="UP000531251">
    <property type="component" value="Unassembled WGS sequence"/>
</dbReference>
<keyword evidence="4" id="KW-1185">Reference proteome</keyword>
<dbReference type="GO" id="GO:0016829">
    <property type="term" value="F:lyase activity"/>
    <property type="evidence" value="ECO:0007669"/>
    <property type="project" value="UniProtKB-KW"/>
</dbReference>
<dbReference type="InterPro" id="IPR001544">
    <property type="entry name" value="Aminotrans_IV"/>
</dbReference>
<dbReference type="PANTHER" id="PTHR11236">
    <property type="entry name" value="AMINOBENZOATE/ANTHRANILATE SYNTHASE"/>
    <property type="match status" value="1"/>
</dbReference>
<organism evidence="3 4">
    <name type="scientific">Sphingomonas trueperi</name>
    <dbReference type="NCBI Taxonomy" id="53317"/>
    <lineage>
        <taxon>Bacteria</taxon>
        <taxon>Pseudomonadati</taxon>
        <taxon>Pseudomonadota</taxon>
        <taxon>Alphaproteobacteria</taxon>
        <taxon>Sphingomonadales</taxon>
        <taxon>Sphingomonadaceae</taxon>
        <taxon>Sphingomonas</taxon>
    </lineage>
</organism>
<dbReference type="GO" id="GO:0009396">
    <property type="term" value="P:folic acid-containing compound biosynthetic process"/>
    <property type="evidence" value="ECO:0007669"/>
    <property type="project" value="InterPro"/>
</dbReference>
<dbReference type="InterPro" id="IPR005802">
    <property type="entry name" value="ADC_synth_comp_1"/>
</dbReference>
<gene>
    <name evidence="3" type="ORF">GGR89_000518</name>
</gene>
<dbReference type="Gene3D" id="3.60.120.10">
    <property type="entry name" value="Anthranilate synthase"/>
    <property type="match status" value="1"/>
</dbReference>
<dbReference type="RefSeq" id="WP_206434263.1">
    <property type="nucleotide sequence ID" value="NZ_BAAADY010000001.1"/>
</dbReference>
<keyword evidence="3" id="KW-0032">Aminotransferase</keyword>
<protein>
    <recommendedName>
        <fullName evidence="1">Probable branched-chain-amino-acid aminotransferase</fullName>
    </recommendedName>
</protein>
<dbReference type="Gene3D" id="3.30.470.10">
    <property type="match status" value="1"/>
</dbReference>
<dbReference type="PANTHER" id="PTHR11236:SF50">
    <property type="entry name" value="AMINODEOXYCHORISMATE SYNTHASE COMPONENT 1"/>
    <property type="match status" value="1"/>
</dbReference>
<comment type="caution">
    <text evidence="3">The sequence shown here is derived from an EMBL/GenBank/DDBJ whole genome shotgun (WGS) entry which is preliminary data.</text>
</comment>
<keyword evidence="3" id="KW-0456">Lyase</keyword>
<dbReference type="Pfam" id="PF01063">
    <property type="entry name" value="Aminotran_4"/>
    <property type="match status" value="1"/>
</dbReference>
<dbReference type="InterPro" id="IPR005801">
    <property type="entry name" value="ADC_synthase"/>
</dbReference>
<dbReference type="InterPro" id="IPR019999">
    <property type="entry name" value="Anth_synth_I-like"/>
</dbReference>
<name>A0A7X6BBT8_9SPHN</name>